<reference evidence="3" key="1">
    <citation type="submission" date="2016-10" db="EMBL/GenBank/DDBJ databases">
        <authorList>
            <person name="Varghese N."/>
            <person name="Submissions S."/>
        </authorList>
    </citation>
    <scope>NUCLEOTIDE SEQUENCE [LARGE SCALE GENOMIC DNA]</scope>
    <source>
        <strain evidence="3">DSM 17933</strain>
    </source>
</reference>
<proteinExistence type="predicted"/>
<dbReference type="AlphaFoldDB" id="A0A1G8EEC8"/>
<accession>A0A1G8EEC8</accession>
<dbReference type="PANTHER" id="PTHR45398:SF1">
    <property type="entry name" value="ENZYME, PUTATIVE (JCVI)-RELATED"/>
    <property type="match status" value="1"/>
</dbReference>
<dbReference type="RefSeq" id="WP_143009144.1">
    <property type="nucleotide sequence ID" value="NZ_FNCH01000037.1"/>
</dbReference>
<dbReference type="GO" id="GO:0003824">
    <property type="term" value="F:catalytic activity"/>
    <property type="evidence" value="ECO:0007669"/>
    <property type="project" value="InterPro"/>
</dbReference>
<feature type="domain" description="Condensation" evidence="1">
    <location>
        <begin position="157"/>
        <end position="591"/>
    </location>
</feature>
<keyword evidence="3" id="KW-1185">Reference proteome</keyword>
<evidence type="ECO:0000259" key="1">
    <source>
        <dbReference type="Pfam" id="PF00668"/>
    </source>
</evidence>
<dbReference type="InterPro" id="IPR001242">
    <property type="entry name" value="Condensation_dom"/>
</dbReference>
<dbReference type="InterPro" id="IPR010060">
    <property type="entry name" value="NRPS_synth"/>
</dbReference>
<dbReference type="InterPro" id="IPR023213">
    <property type="entry name" value="CAT-like_dom_sf"/>
</dbReference>
<dbReference type="EMBL" id="FNCH01000037">
    <property type="protein sequence ID" value="SDH68238.1"/>
    <property type="molecule type" value="Genomic_DNA"/>
</dbReference>
<name>A0A1G8EEC8_9SPHI</name>
<dbReference type="SUPFAM" id="SSF52777">
    <property type="entry name" value="CoA-dependent acyltransferases"/>
    <property type="match status" value="3"/>
</dbReference>
<feature type="domain" description="Condensation" evidence="1">
    <location>
        <begin position="1"/>
        <end position="150"/>
    </location>
</feature>
<dbReference type="Gene3D" id="3.30.559.30">
    <property type="entry name" value="Nonribosomal peptide synthetase, condensation domain"/>
    <property type="match status" value="2"/>
</dbReference>
<dbReference type="Gene3D" id="3.30.559.10">
    <property type="entry name" value="Chloramphenicol acetyltransferase-like domain"/>
    <property type="match status" value="1"/>
</dbReference>
<gene>
    <name evidence="2" type="ORF">SAMN05421827_1371</name>
</gene>
<dbReference type="NCBIfam" id="TIGR01720">
    <property type="entry name" value="NRPS-para261"/>
    <property type="match status" value="1"/>
</dbReference>
<protein>
    <submittedName>
        <fullName evidence="2">Non-ribosomal peptide synthase domain TIGR01720</fullName>
    </submittedName>
</protein>
<dbReference type="STRING" id="405671.SAMN05421827_1371"/>
<feature type="non-terminal residue" evidence="2">
    <location>
        <position position="1"/>
    </location>
</feature>
<sequence>PVLVDIGRKTEWSDKIRTVKEQLREIPDKGISYGALAYLNRDQETRKSIRNANAFQIIFNYLGQLDNVLKNQGTIKTADENTGQTVEPQNAGNRKLAITVLVSQGRLRIFFSYAAEMYAKKTVQTLAKTYLNALEEIVKHCVNQPKRSILPKDFHEITPVQRYWVDDEIDKKFKETERNHGSIYSAFSIRGSLNLESFEKAIAYVLKRHESLRASFQKLNNSYYMKTIQSYKLTDFYRFTTSSQLMDYSYQEEFVRFQDHVFNMQTGPLFLTRMIEINKNTFLFSIKWHHVIADRWSTRVLYRDLLTAYYSYNEAKDPDRLPLELQLSDFMFLQNSNRKANEIDDRRYWEYRYPINNMLWEKKVEEVNSKKMSIGPSERIGFSFPPIHSNWIHELSRSFNCTLFTILQATWNMYVNKTEGKEDIIIGTYTSGRELIGSEDQIGCFASTEIIRTIINPADSLTDIIEKVKNSNKETSDHKAYSLMSFIFDHLKNWPEGTPFWDTNIVYESFTEANAGGEETLLNNNNLDIKEAFSDDDIKLNTMLIDKHLNFRKTRDGIDLLMNFNNNVHTHDEIYAMINGYFDFLEKLQSTVLSDNNTYSSQNHYHGTI</sequence>
<dbReference type="Pfam" id="PF00668">
    <property type="entry name" value="Condensation"/>
    <property type="match status" value="2"/>
</dbReference>
<dbReference type="Proteomes" id="UP000199643">
    <property type="component" value="Unassembled WGS sequence"/>
</dbReference>
<evidence type="ECO:0000313" key="3">
    <source>
        <dbReference type="Proteomes" id="UP000199643"/>
    </source>
</evidence>
<organism evidence="2 3">
    <name type="scientific">Pedobacter terrae</name>
    <dbReference type="NCBI Taxonomy" id="405671"/>
    <lineage>
        <taxon>Bacteria</taxon>
        <taxon>Pseudomonadati</taxon>
        <taxon>Bacteroidota</taxon>
        <taxon>Sphingobacteriia</taxon>
        <taxon>Sphingobacteriales</taxon>
        <taxon>Sphingobacteriaceae</taxon>
        <taxon>Pedobacter</taxon>
    </lineage>
</organism>
<evidence type="ECO:0000313" key="2">
    <source>
        <dbReference type="EMBL" id="SDH68238.1"/>
    </source>
</evidence>
<dbReference type="PANTHER" id="PTHR45398">
    <property type="match status" value="1"/>
</dbReference>
<dbReference type="OrthoDB" id="9778690at2"/>